<name>A0A1B0B0A4_9MUSC</name>
<evidence type="ECO:0000313" key="3">
    <source>
        <dbReference type="Proteomes" id="UP000092460"/>
    </source>
</evidence>
<feature type="chain" id="PRO_5044501953" evidence="1">
    <location>
        <begin position="24"/>
        <end position="79"/>
    </location>
</feature>
<accession>A0A1B0B0A4</accession>
<evidence type="ECO:0000256" key="1">
    <source>
        <dbReference type="SAM" id="SignalP"/>
    </source>
</evidence>
<protein>
    <submittedName>
        <fullName evidence="2">Uncharacterized protein</fullName>
    </submittedName>
</protein>
<dbReference type="VEuPathDB" id="VectorBase:GPPI014566"/>
<dbReference type="EnsemblMetazoa" id="GPPI014566-RA">
    <property type="protein sequence ID" value="GPPI014566-PA"/>
    <property type="gene ID" value="GPPI014566"/>
</dbReference>
<proteinExistence type="predicted"/>
<keyword evidence="1" id="KW-0732">Signal</keyword>
<organism evidence="2 3">
    <name type="scientific">Glossina palpalis gambiensis</name>
    <dbReference type="NCBI Taxonomy" id="67801"/>
    <lineage>
        <taxon>Eukaryota</taxon>
        <taxon>Metazoa</taxon>
        <taxon>Ecdysozoa</taxon>
        <taxon>Arthropoda</taxon>
        <taxon>Hexapoda</taxon>
        <taxon>Insecta</taxon>
        <taxon>Pterygota</taxon>
        <taxon>Neoptera</taxon>
        <taxon>Endopterygota</taxon>
        <taxon>Diptera</taxon>
        <taxon>Brachycera</taxon>
        <taxon>Muscomorpha</taxon>
        <taxon>Hippoboscoidea</taxon>
        <taxon>Glossinidae</taxon>
        <taxon>Glossina</taxon>
    </lineage>
</organism>
<dbReference type="Proteomes" id="UP000092460">
    <property type="component" value="Unassembled WGS sequence"/>
</dbReference>
<evidence type="ECO:0000313" key="2">
    <source>
        <dbReference type="EnsemblMetazoa" id="GPPI014566-PA"/>
    </source>
</evidence>
<keyword evidence="3" id="KW-1185">Reference proteome</keyword>
<feature type="signal peptide" evidence="1">
    <location>
        <begin position="1"/>
        <end position="23"/>
    </location>
</feature>
<sequence>MSPDVGYLFLFILLFLTVHKIWNTSTSIIYAISLTNRYQIIDCTRRITISEAEVLQGLKSPNKQMHVLSTLVSARASPE</sequence>
<dbReference type="EMBL" id="JXJN01006621">
    <property type="status" value="NOT_ANNOTATED_CDS"/>
    <property type="molecule type" value="Genomic_DNA"/>
</dbReference>
<reference evidence="3" key="1">
    <citation type="submission" date="2015-01" db="EMBL/GenBank/DDBJ databases">
        <authorList>
            <person name="Aksoy S."/>
            <person name="Warren W."/>
            <person name="Wilson R.K."/>
        </authorList>
    </citation>
    <scope>NUCLEOTIDE SEQUENCE [LARGE SCALE GENOMIC DNA]</scope>
    <source>
        <strain evidence="3">IAEA</strain>
    </source>
</reference>
<reference evidence="2" key="2">
    <citation type="submission" date="2020-05" db="UniProtKB">
        <authorList>
            <consortium name="EnsemblMetazoa"/>
        </authorList>
    </citation>
    <scope>IDENTIFICATION</scope>
    <source>
        <strain evidence="2">IAEA</strain>
    </source>
</reference>
<dbReference type="AlphaFoldDB" id="A0A1B0B0A4"/>